<evidence type="ECO:0000313" key="2">
    <source>
        <dbReference type="EMBL" id="GGJ06959.1"/>
    </source>
</evidence>
<name>A0A917NK14_9BACL</name>
<evidence type="ECO:0000256" key="1">
    <source>
        <dbReference type="SAM" id="Phobius"/>
    </source>
</evidence>
<dbReference type="Proteomes" id="UP000637695">
    <property type="component" value="Unassembled WGS sequence"/>
</dbReference>
<reference evidence="2" key="1">
    <citation type="journal article" date="2014" name="Int. J. Syst. Evol. Microbiol.">
        <title>Complete genome sequence of Corynebacterium casei LMG S-19264T (=DSM 44701T), isolated from a smear-ripened cheese.</title>
        <authorList>
            <consortium name="US DOE Joint Genome Institute (JGI-PGF)"/>
            <person name="Walter F."/>
            <person name="Albersmeier A."/>
            <person name="Kalinowski J."/>
            <person name="Ruckert C."/>
        </authorList>
    </citation>
    <scope>NUCLEOTIDE SEQUENCE</scope>
    <source>
        <strain evidence="2">JCM 18487</strain>
    </source>
</reference>
<keyword evidence="1" id="KW-1133">Transmembrane helix</keyword>
<gene>
    <name evidence="2" type="ORF">GCM10010885_15140</name>
</gene>
<dbReference type="RefSeq" id="WP_188882181.1">
    <property type="nucleotide sequence ID" value="NZ_BMOY01000021.1"/>
</dbReference>
<keyword evidence="1" id="KW-0472">Membrane</keyword>
<sequence>MFWWTLVLATLLTAAQWRELKDTPWRGKAAFAVMCLGAVLMAWAHRWTLYMPDFRPLRWLEWIFYPPTQWLYKVL</sequence>
<dbReference type="AlphaFoldDB" id="A0A917NK14"/>
<accession>A0A917NK14</accession>
<organism evidence="2 3">
    <name type="scientific">Alicyclobacillus cellulosilyticus</name>
    <dbReference type="NCBI Taxonomy" id="1003997"/>
    <lineage>
        <taxon>Bacteria</taxon>
        <taxon>Bacillati</taxon>
        <taxon>Bacillota</taxon>
        <taxon>Bacilli</taxon>
        <taxon>Bacillales</taxon>
        <taxon>Alicyclobacillaceae</taxon>
        <taxon>Alicyclobacillus</taxon>
    </lineage>
</organism>
<protein>
    <submittedName>
        <fullName evidence="2">Uncharacterized protein</fullName>
    </submittedName>
</protein>
<evidence type="ECO:0000313" key="3">
    <source>
        <dbReference type="Proteomes" id="UP000637695"/>
    </source>
</evidence>
<keyword evidence="1" id="KW-0812">Transmembrane</keyword>
<proteinExistence type="predicted"/>
<reference evidence="2" key="2">
    <citation type="submission" date="2020-09" db="EMBL/GenBank/DDBJ databases">
        <authorList>
            <person name="Sun Q."/>
            <person name="Ohkuma M."/>
        </authorList>
    </citation>
    <scope>NUCLEOTIDE SEQUENCE</scope>
    <source>
        <strain evidence="2">JCM 18487</strain>
    </source>
</reference>
<feature type="transmembrane region" description="Helical" evidence="1">
    <location>
        <begin position="30"/>
        <end position="49"/>
    </location>
</feature>
<keyword evidence="3" id="KW-1185">Reference proteome</keyword>
<dbReference type="EMBL" id="BMOY01000021">
    <property type="protein sequence ID" value="GGJ06959.1"/>
    <property type="molecule type" value="Genomic_DNA"/>
</dbReference>
<comment type="caution">
    <text evidence="2">The sequence shown here is derived from an EMBL/GenBank/DDBJ whole genome shotgun (WGS) entry which is preliminary data.</text>
</comment>